<dbReference type="SUPFAM" id="SSF46785">
    <property type="entry name" value="Winged helix' DNA-binding domain"/>
    <property type="match status" value="1"/>
</dbReference>
<comment type="caution">
    <text evidence="2">The sequence shown here is derived from an EMBL/GenBank/DDBJ whole genome shotgun (WGS) entry which is preliminary data.</text>
</comment>
<reference evidence="2" key="1">
    <citation type="submission" date="2021-11" db="EMBL/GenBank/DDBJ databases">
        <title>Genome sequence.</title>
        <authorList>
            <person name="Sun Q."/>
        </authorList>
    </citation>
    <scope>NUCLEOTIDE SEQUENCE</scope>
    <source>
        <strain evidence="2">JC732</strain>
    </source>
</reference>
<dbReference type="GO" id="GO:0003700">
    <property type="term" value="F:DNA-binding transcription factor activity"/>
    <property type="evidence" value="ECO:0007669"/>
    <property type="project" value="TreeGrafter"/>
</dbReference>
<dbReference type="NCBIfam" id="TIGR00738">
    <property type="entry name" value="rrf2_super"/>
    <property type="match status" value="1"/>
</dbReference>
<keyword evidence="3" id="KW-1185">Reference proteome</keyword>
<proteinExistence type="predicted"/>
<dbReference type="GO" id="GO:0005829">
    <property type="term" value="C:cytosol"/>
    <property type="evidence" value="ECO:0007669"/>
    <property type="project" value="TreeGrafter"/>
</dbReference>
<dbReference type="AlphaFoldDB" id="A0A9X1MND7"/>
<name>A0A9X1MND7_9BACT</name>
<protein>
    <submittedName>
        <fullName evidence="2">Rrf2 family transcriptional regulator</fullName>
    </submittedName>
</protein>
<dbReference type="Gene3D" id="1.10.10.10">
    <property type="entry name" value="Winged helix-like DNA-binding domain superfamily/Winged helix DNA-binding domain"/>
    <property type="match status" value="1"/>
</dbReference>
<dbReference type="PANTHER" id="PTHR33221">
    <property type="entry name" value="WINGED HELIX-TURN-HELIX TRANSCRIPTIONAL REGULATOR, RRF2 FAMILY"/>
    <property type="match status" value="1"/>
</dbReference>
<dbReference type="Proteomes" id="UP001139103">
    <property type="component" value="Unassembled WGS sequence"/>
</dbReference>
<accession>A0A9X1MND7</accession>
<dbReference type="Pfam" id="PF02082">
    <property type="entry name" value="Rrf2"/>
    <property type="match status" value="1"/>
</dbReference>
<dbReference type="InterPro" id="IPR000944">
    <property type="entry name" value="Tscrpt_reg_Rrf2"/>
</dbReference>
<evidence type="ECO:0000313" key="3">
    <source>
        <dbReference type="Proteomes" id="UP001139103"/>
    </source>
</evidence>
<sequence length="142" mass="15120">MNISAKTEYACVAMIELAALYESGEPVRVRELAATHGIPVNFLTQILLQLKGAGMVQSTRGSTGGYRLARDPSEISIYDIHRVIEGDNDQPCGALQKPTPAAAALKSLCCEAAAAQREILSSATLADMAEKAGSTVEDMFYI</sequence>
<organism evidence="2 3">
    <name type="scientific">Blastopirellula sediminis</name>
    <dbReference type="NCBI Taxonomy" id="2894196"/>
    <lineage>
        <taxon>Bacteria</taxon>
        <taxon>Pseudomonadati</taxon>
        <taxon>Planctomycetota</taxon>
        <taxon>Planctomycetia</taxon>
        <taxon>Pirellulales</taxon>
        <taxon>Pirellulaceae</taxon>
        <taxon>Blastopirellula</taxon>
    </lineage>
</organism>
<dbReference type="InterPro" id="IPR036390">
    <property type="entry name" value="WH_DNA-bd_sf"/>
</dbReference>
<dbReference type="EMBL" id="JAJKFT010000010">
    <property type="protein sequence ID" value="MCC9629435.1"/>
    <property type="molecule type" value="Genomic_DNA"/>
</dbReference>
<gene>
    <name evidence="2" type="ORF">LOC68_13630</name>
</gene>
<dbReference type="PANTHER" id="PTHR33221:SF5">
    <property type="entry name" value="HTH-TYPE TRANSCRIPTIONAL REGULATOR ISCR"/>
    <property type="match status" value="1"/>
</dbReference>
<dbReference type="RefSeq" id="WP_230219452.1">
    <property type="nucleotide sequence ID" value="NZ_JAJKFT010000010.1"/>
</dbReference>
<keyword evidence="1" id="KW-0238">DNA-binding</keyword>
<dbReference type="InterPro" id="IPR036388">
    <property type="entry name" value="WH-like_DNA-bd_sf"/>
</dbReference>
<evidence type="ECO:0000256" key="1">
    <source>
        <dbReference type="ARBA" id="ARBA00023125"/>
    </source>
</evidence>
<evidence type="ECO:0000313" key="2">
    <source>
        <dbReference type="EMBL" id="MCC9629435.1"/>
    </source>
</evidence>
<dbReference type="GO" id="GO:0003677">
    <property type="term" value="F:DNA binding"/>
    <property type="evidence" value="ECO:0007669"/>
    <property type="project" value="UniProtKB-KW"/>
</dbReference>
<dbReference type="PROSITE" id="PS51197">
    <property type="entry name" value="HTH_RRF2_2"/>
    <property type="match status" value="1"/>
</dbReference>